<dbReference type="Pfam" id="PF11706">
    <property type="entry name" value="zf-CGNR"/>
    <property type="match status" value="1"/>
</dbReference>
<evidence type="ECO:0000259" key="1">
    <source>
        <dbReference type="Pfam" id="PF11706"/>
    </source>
</evidence>
<evidence type="ECO:0000313" key="3">
    <source>
        <dbReference type="Proteomes" id="UP001139157"/>
    </source>
</evidence>
<comment type="caution">
    <text evidence="2">The sequence shown here is derived from an EMBL/GenBank/DDBJ whole genome shotgun (WGS) entry which is preliminary data.</text>
</comment>
<name>A0A9X2J0Y6_9NOCA</name>
<dbReference type="PANTHER" id="PTHR35525">
    <property type="entry name" value="BLL6575 PROTEIN"/>
    <property type="match status" value="1"/>
</dbReference>
<dbReference type="PANTHER" id="PTHR35525:SF3">
    <property type="entry name" value="BLL6575 PROTEIN"/>
    <property type="match status" value="1"/>
</dbReference>
<dbReference type="InterPro" id="IPR023286">
    <property type="entry name" value="ABATE_dom_sf"/>
</dbReference>
<proteinExistence type="predicted"/>
<dbReference type="Pfam" id="PF07336">
    <property type="entry name" value="ABATE"/>
    <property type="match status" value="1"/>
</dbReference>
<dbReference type="AlphaFoldDB" id="A0A9X2J0Y6"/>
<keyword evidence="3" id="KW-1185">Reference proteome</keyword>
<sequence length="178" mass="19637">MYTFVSGNLALDFAGTVHARRTESRERLLTPADLAHWLVEAELLDADPDGDETALRRAIALREAIYRLATAARLERPFDPDDRALLNEFASGAPPMVALTADATVRRTGPVDAALAAIARAGIELLGGPDRARLKECEHTECTRLYVDTSRAGARRWCDMTRCGNRMKSAAFRARRAR</sequence>
<dbReference type="InterPro" id="IPR021005">
    <property type="entry name" value="Znf_CGNR"/>
</dbReference>
<reference evidence="2" key="1">
    <citation type="submission" date="2022-06" db="EMBL/GenBank/DDBJ databases">
        <title>Novel species in genus nocardia.</title>
        <authorList>
            <person name="Li F."/>
        </authorList>
    </citation>
    <scope>NUCLEOTIDE SEQUENCE</scope>
    <source>
        <strain evidence="2">CDC141</strain>
    </source>
</reference>
<dbReference type="EMBL" id="JAMRXG010000015">
    <property type="protein sequence ID" value="MCM6777535.1"/>
    <property type="molecule type" value="Genomic_DNA"/>
</dbReference>
<organism evidence="2 3">
    <name type="scientific">Nocardia pulmonis</name>
    <dbReference type="NCBI Taxonomy" id="2951408"/>
    <lineage>
        <taxon>Bacteria</taxon>
        <taxon>Bacillati</taxon>
        <taxon>Actinomycetota</taxon>
        <taxon>Actinomycetes</taxon>
        <taxon>Mycobacteriales</taxon>
        <taxon>Nocardiaceae</taxon>
        <taxon>Nocardia</taxon>
    </lineage>
</organism>
<dbReference type="Gene3D" id="1.10.3300.10">
    <property type="entry name" value="Jann2411-like domain"/>
    <property type="match status" value="1"/>
</dbReference>
<dbReference type="RefSeq" id="WP_251916768.1">
    <property type="nucleotide sequence ID" value="NZ_JAMRXG010000015.1"/>
</dbReference>
<dbReference type="Proteomes" id="UP001139157">
    <property type="component" value="Unassembled WGS sequence"/>
</dbReference>
<dbReference type="InterPro" id="IPR010852">
    <property type="entry name" value="ABATE"/>
</dbReference>
<evidence type="ECO:0000313" key="2">
    <source>
        <dbReference type="EMBL" id="MCM6777535.1"/>
    </source>
</evidence>
<accession>A0A9X2J0Y6</accession>
<feature type="domain" description="Zinc finger CGNR" evidence="1">
    <location>
        <begin position="133"/>
        <end position="176"/>
    </location>
</feature>
<dbReference type="SUPFAM" id="SSF160904">
    <property type="entry name" value="Jann2411-like"/>
    <property type="match status" value="1"/>
</dbReference>
<protein>
    <submittedName>
        <fullName evidence="2">ABATE domain-containing protein</fullName>
    </submittedName>
</protein>
<gene>
    <name evidence="2" type="ORF">NDR86_29010</name>
</gene>